<dbReference type="CDD" id="cd06089">
    <property type="entry name" value="KOW_RPL26"/>
    <property type="match status" value="1"/>
</dbReference>
<keyword evidence="3" id="KW-0687">Ribonucleoprotein</keyword>
<feature type="region of interest" description="Disordered" evidence="4">
    <location>
        <begin position="53"/>
        <end position="77"/>
    </location>
</feature>
<reference evidence="6" key="1">
    <citation type="submission" date="2017-02" db="EMBL/GenBank/DDBJ databases">
        <authorList>
            <person name="Tafer H."/>
            <person name="Lopandic K."/>
        </authorList>
    </citation>
    <scope>NUCLEOTIDE SEQUENCE [LARGE SCALE GENOMIC DNA]</scope>
    <source>
        <strain evidence="6">CBS 366.77</strain>
    </source>
</reference>
<evidence type="ECO:0000256" key="3">
    <source>
        <dbReference type="ARBA" id="ARBA00023274"/>
    </source>
</evidence>
<dbReference type="Pfam" id="PF22682">
    <property type="entry name" value="Ribosomal_uL24m-like"/>
    <property type="match status" value="1"/>
</dbReference>
<name>A0A3A3A2Z4_9EURO</name>
<sequence>MQNVIRKVALARNQAKRKAILSTKDARRKEWNEFLKGQFSYNRAHLDNIRNERQRRQEDWARGPLAPRRDSGMDGKPFGTLGLEGGLRLPEIPKHMRRKYINFAKGDRVCVMKGRDKGKISEISSVDVESESVTLKDLNLCEMAIPGWMAGEPEKRTVINRTPAPISIDDIRLVVPLSNPVKDVLVMHMYGGGPFLDREYGTDTPAHTRYVAGEDIEIPWPNPEAQNHQDKESDTLRLDVETLTWVPSLRKQPFPSSVLDELRNKYSKYRTRHDPNYVKEKKLEEYKQEYLQSMSLLTPEGEHRAIQQAKKANSMKGKQDGKGNMIMSRETAAFIERFMRENKGDKASKAT</sequence>
<evidence type="ECO:0000313" key="6">
    <source>
        <dbReference type="Proteomes" id="UP000266188"/>
    </source>
</evidence>
<dbReference type="GO" id="GO:1990904">
    <property type="term" value="C:ribonucleoprotein complex"/>
    <property type="evidence" value="ECO:0007669"/>
    <property type="project" value="UniProtKB-KW"/>
</dbReference>
<evidence type="ECO:0000256" key="4">
    <source>
        <dbReference type="SAM" id="MobiDB-lite"/>
    </source>
</evidence>
<dbReference type="InterPro" id="IPR041988">
    <property type="entry name" value="Ribosomal_uL24_KOW"/>
</dbReference>
<dbReference type="GO" id="GO:0006412">
    <property type="term" value="P:translation"/>
    <property type="evidence" value="ECO:0007669"/>
    <property type="project" value="InterPro"/>
</dbReference>
<dbReference type="PANTHER" id="PTHR12903">
    <property type="entry name" value="MITOCHONDRIAL RIBOSOMAL PROTEIN L24"/>
    <property type="match status" value="1"/>
</dbReference>
<dbReference type="STRING" id="2070753.A0A3A3A2Z4"/>
<protein>
    <submittedName>
        <fullName evidence="5">KOW motif domain protein</fullName>
    </submittedName>
</protein>
<keyword evidence="2" id="KW-0689">Ribosomal protein</keyword>
<evidence type="ECO:0000256" key="2">
    <source>
        <dbReference type="ARBA" id="ARBA00022980"/>
    </source>
</evidence>
<gene>
    <name evidence="5" type="ORF">PHISCL_03967</name>
</gene>
<proteinExistence type="inferred from homology"/>
<keyword evidence="6" id="KW-1185">Reference proteome</keyword>
<feature type="compositionally biased region" description="Basic and acidic residues" evidence="4">
    <location>
        <begin position="53"/>
        <end position="73"/>
    </location>
</feature>
<evidence type="ECO:0000313" key="5">
    <source>
        <dbReference type="EMBL" id="RJE23721.1"/>
    </source>
</evidence>
<dbReference type="EMBL" id="MVGC01000108">
    <property type="protein sequence ID" value="RJE23721.1"/>
    <property type="molecule type" value="Genomic_DNA"/>
</dbReference>
<dbReference type="InterPro" id="IPR008991">
    <property type="entry name" value="Translation_prot_SH3-like_sf"/>
</dbReference>
<comment type="caution">
    <text evidence="5">The sequence shown here is derived from an EMBL/GenBank/DDBJ whole genome shotgun (WGS) entry which is preliminary data.</text>
</comment>
<dbReference type="InterPro" id="IPR014722">
    <property type="entry name" value="Rib_uL2_dom2"/>
</dbReference>
<dbReference type="GO" id="GO:0003723">
    <property type="term" value="F:RNA binding"/>
    <property type="evidence" value="ECO:0007669"/>
    <property type="project" value="InterPro"/>
</dbReference>
<dbReference type="Proteomes" id="UP000266188">
    <property type="component" value="Unassembled WGS sequence"/>
</dbReference>
<dbReference type="AlphaFoldDB" id="A0A3A3A2Z4"/>
<accession>A0A3A3A2Z4</accession>
<dbReference type="GO" id="GO:0003735">
    <property type="term" value="F:structural constituent of ribosome"/>
    <property type="evidence" value="ECO:0007669"/>
    <property type="project" value="InterPro"/>
</dbReference>
<dbReference type="Gene3D" id="2.30.30.30">
    <property type="match status" value="1"/>
</dbReference>
<organism evidence="5 6">
    <name type="scientific">Aspergillus sclerotialis</name>
    <dbReference type="NCBI Taxonomy" id="2070753"/>
    <lineage>
        <taxon>Eukaryota</taxon>
        <taxon>Fungi</taxon>
        <taxon>Dikarya</taxon>
        <taxon>Ascomycota</taxon>
        <taxon>Pezizomycotina</taxon>
        <taxon>Eurotiomycetes</taxon>
        <taxon>Eurotiomycetidae</taxon>
        <taxon>Eurotiales</taxon>
        <taxon>Aspergillaceae</taxon>
        <taxon>Aspergillus</taxon>
        <taxon>Aspergillus subgen. Polypaecilum</taxon>
    </lineage>
</organism>
<comment type="similarity">
    <text evidence="1">Belongs to the universal ribosomal protein uL24 family.</text>
</comment>
<dbReference type="SUPFAM" id="SSF50104">
    <property type="entry name" value="Translation proteins SH3-like domain"/>
    <property type="match status" value="1"/>
</dbReference>
<evidence type="ECO:0000256" key="1">
    <source>
        <dbReference type="ARBA" id="ARBA00010618"/>
    </source>
</evidence>
<dbReference type="GO" id="GO:0005840">
    <property type="term" value="C:ribosome"/>
    <property type="evidence" value="ECO:0007669"/>
    <property type="project" value="UniProtKB-KW"/>
</dbReference>
<dbReference type="OrthoDB" id="359154at2759"/>
<dbReference type="InterPro" id="IPR003256">
    <property type="entry name" value="Ribosomal_uL24"/>
</dbReference>